<accession>A0AA88AWH5</accession>
<evidence type="ECO:0000256" key="1">
    <source>
        <dbReference type="SAM" id="MobiDB-lite"/>
    </source>
</evidence>
<dbReference type="AlphaFoldDB" id="A0AA88AWH5"/>
<sequence length="67" mass="6801">MGGTLHSCWGRGWGAAVQPRLRSCRCGCKREGEGEKERGGKGEGTEGEGVGGEIVSAQVGTVAAAQP</sequence>
<proteinExistence type="predicted"/>
<keyword evidence="3" id="KW-1185">Reference proteome</keyword>
<gene>
    <name evidence="2" type="ORF">TIFTF001_025175</name>
</gene>
<dbReference type="EMBL" id="BTGU01000061">
    <property type="protein sequence ID" value="GMN56053.1"/>
    <property type="molecule type" value="Genomic_DNA"/>
</dbReference>
<feature type="compositionally biased region" description="Basic and acidic residues" evidence="1">
    <location>
        <begin position="30"/>
        <end position="44"/>
    </location>
</feature>
<evidence type="ECO:0000313" key="3">
    <source>
        <dbReference type="Proteomes" id="UP001187192"/>
    </source>
</evidence>
<name>A0AA88AWH5_FICCA</name>
<evidence type="ECO:0000313" key="2">
    <source>
        <dbReference type="EMBL" id="GMN56053.1"/>
    </source>
</evidence>
<dbReference type="Proteomes" id="UP001187192">
    <property type="component" value="Unassembled WGS sequence"/>
</dbReference>
<feature type="region of interest" description="Disordered" evidence="1">
    <location>
        <begin position="30"/>
        <end position="67"/>
    </location>
</feature>
<protein>
    <submittedName>
        <fullName evidence="2">Uncharacterized protein</fullName>
    </submittedName>
</protein>
<comment type="caution">
    <text evidence="2">The sequence shown here is derived from an EMBL/GenBank/DDBJ whole genome shotgun (WGS) entry which is preliminary data.</text>
</comment>
<reference evidence="2" key="1">
    <citation type="submission" date="2023-07" db="EMBL/GenBank/DDBJ databases">
        <title>draft genome sequence of fig (Ficus carica).</title>
        <authorList>
            <person name="Takahashi T."/>
            <person name="Nishimura K."/>
        </authorList>
    </citation>
    <scope>NUCLEOTIDE SEQUENCE</scope>
</reference>
<organism evidence="2 3">
    <name type="scientific">Ficus carica</name>
    <name type="common">Common fig</name>
    <dbReference type="NCBI Taxonomy" id="3494"/>
    <lineage>
        <taxon>Eukaryota</taxon>
        <taxon>Viridiplantae</taxon>
        <taxon>Streptophyta</taxon>
        <taxon>Embryophyta</taxon>
        <taxon>Tracheophyta</taxon>
        <taxon>Spermatophyta</taxon>
        <taxon>Magnoliopsida</taxon>
        <taxon>eudicotyledons</taxon>
        <taxon>Gunneridae</taxon>
        <taxon>Pentapetalae</taxon>
        <taxon>rosids</taxon>
        <taxon>fabids</taxon>
        <taxon>Rosales</taxon>
        <taxon>Moraceae</taxon>
        <taxon>Ficeae</taxon>
        <taxon>Ficus</taxon>
    </lineage>
</organism>